<dbReference type="Gene3D" id="1.10.3730.20">
    <property type="match status" value="1"/>
</dbReference>
<proteinExistence type="predicted"/>
<reference evidence="2 3" key="1">
    <citation type="journal article" date="2018" name="Syst. Appl. Microbiol.">
        <title>Corynebacterium heidelbergense sp. nov., isolated from the preen glands of Egyptian geese (Alopochen aegyptiacus).</title>
        <authorList>
            <person name="Braun M.S."/>
            <person name="Wang E."/>
            <person name="Zimmermann S."/>
            <person name="Wink M."/>
        </authorList>
    </citation>
    <scope>NUCLEOTIDE SEQUENCE [LARGE SCALE GENOMIC DNA]</scope>
    <source>
        <strain evidence="2 3">647</strain>
    </source>
</reference>
<comment type="caution">
    <text evidence="2">The sequence shown here is derived from an EMBL/GenBank/DDBJ whole genome shotgun (WGS) entry which is preliminary data.</text>
</comment>
<feature type="transmembrane region" description="Helical" evidence="1">
    <location>
        <begin position="159"/>
        <end position="180"/>
    </location>
</feature>
<feature type="transmembrane region" description="Helical" evidence="1">
    <location>
        <begin position="42"/>
        <end position="65"/>
    </location>
</feature>
<dbReference type="InterPro" id="IPR037185">
    <property type="entry name" value="EmrE-like"/>
</dbReference>
<dbReference type="SUPFAM" id="SSF103481">
    <property type="entry name" value="Multidrug resistance efflux transporter EmrE"/>
    <property type="match status" value="1"/>
</dbReference>
<keyword evidence="3" id="KW-1185">Reference proteome</keyword>
<accession>A0A364V4V6</accession>
<gene>
    <name evidence="2" type="ORF">DLJ54_07135</name>
</gene>
<protein>
    <recommendedName>
        <fullName evidence="4">EamA family transporter</fullName>
    </recommendedName>
</protein>
<keyword evidence="1" id="KW-0812">Transmembrane</keyword>
<feature type="transmembrane region" description="Helical" evidence="1">
    <location>
        <begin position="6"/>
        <end position="30"/>
    </location>
</feature>
<name>A0A364V4V6_9CORY</name>
<sequence>MLAYLGALAAALAYGSATVLQAIAVARMAALPKGTSLPRRAAAGWLYAAGLVLDGAGFLASAVALQKLPLFLVESTIAASVAVTAILAVVVLHQKLSRREITALWLLLAGLIVLGLTAAEGPSRAVPGWVGWALLGSVVLVALGSYLSWVALPQRASGISLAIIAGTAFGLVGVGARLLPEHPSLASWFTDPYAWSLLALGATSITVFGLALDRLETTTVAALNFAFETIVPSAIGIIWLGDHVRHGLWPVALIGFALTLYSCMRLASKAEISL</sequence>
<keyword evidence="1" id="KW-0472">Membrane</keyword>
<feature type="transmembrane region" description="Helical" evidence="1">
    <location>
        <begin position="247"/>
        <end position="267"/>
    </location>
</feature>
<feature type="transmembrane region" description="Helical" evidence="1">
    <location>
        <begin position="192"/>
        <end position="212"/>
    </location>
</feature>
<keyword evidence="1" id="KW-1133">Transmembrane helix</keyword>
<dbReference type="EMBL" id="QHCV01000068">
    <property type="protein sequence ID" value="RAV31675.1"/>
    <property type="molecule type" value="Genomic_DNA"/>
</dbReference>
<feature type="transmembrane region" description="Helical" evidence="1">
    <location>
        <begin position="71"/>
        <end position="92"/>
    </location>
</feature>
<dbReference type="AlphaFoldDB" id="A0A364V4V6"/>
<evidence type="ECO:0000313" key="3">
    <source>
        <dbReference type="Proteomes" id="UP000251577"/>
    </source>
</evidence>
<evidence type="ECO:0000313" key="2">
    <source>
        <dbReference type="EMBL" id="RAV31675.1"/>
    </source>
</evidence>
<feature type="transmembrane region" description="Helical" evidence="1">
    <location>
        <begin position="129"/>
        <end position="152"/>
    </location>
</feature>
<evidence type="ECO:0000256" key="1">
    <source>
        <dbReference type="SAM" id="Phobius"/>
    </source>
</evidence>
<dbReference type="PANTHER" id="PTHR40761:SF1">
    <property type="entry name" value="CONSERVED INTEGRAL MEMBRANE ALANINE VALINE AND LEUCINE RICH PROTEIN-RELATED"/>
    <property type="match status" value="1"/>
</dbReference>
<dbReference type="PANTHER" id="PTHR40761">
    <property type="entry name" value="CONSERVED INTEGRAL MEMBRANE ALANINE VALINE AND LEUCINE RICH PROTEIN-RELATED"/>
    <property type="match status" value="1"/>
</dbReference>
<feature type="transmembrane region" description="Helical" evidence="1">
    <location>
        <begin position="104"/>
        <end position="123"/>
    </location>
</feature>
<evidence type="ECO:0008006" key="4">
    <source>
        <dbReference type="Google" id="ProtNLM"/>
    </source>
</evidence>
<organism evidence="2 3">
    <name type="scientific">Corynebacterium heidelbergense</name>
    <dbReference type="NCBI Taxonomy" id="2055947"/>
    <lineage>
        <taxon>Bacteria</taxon>
        <taxon>Bacillati</taxon>
        <taxon>Actinomycetota</taxon>
        <taxon>Actinomycetes</taxon>
        <taxon>Mycobacteriales</taxon>
        <taxon>Corynebacteriaceae</taxon>
        <taxon>Corynebacterium</taxon>
    </lineage>
</organism>
<feature type="transmembrane region" description="Helical" evidence="1">
    <location>
        <begin position="219"/>
        <end position="241"/>
    </location>
</feature>
<dbReference type="Proteomes" id="UP000251577">
    <property type="component" value="Unassembled WGS sequence"/>
</dbReference>